<dbReference type="GO" id="GO:0030313">
    <property type="term" value="C:cell envelope"/>
    <property type="evidence" value="ECO:0007669"/>
    <property type="project" value="UniProtKB-SubCell"/>
</dbReference>
<dbReference type="Proteomes" id="UP000507954">
    <property type="component" value="Unassembled WGS sequence"/>
</dbReference>
<dbReference type="Pfam" id="PF23914">
    <property type="entry name" value="TPR_CcmH_CycH"/>
    <property type="match status" value="1"/>
</dbReference>
<organism evidence="7">
    <name type="scientific">Sinorhizobium medicae</name>
    <dbReference type="NCBI Taxonomy" id="110321"/>
    <lineage>
        <taxon>Bacteria</taxon>
        <taxon>Pseudomonadati</taxon>
        <taxon>Pseudomonadota</taxon>
        <taxon>Alphaproteobacteria</taxon>
        <taxon>Hyphomicrobiales</taxon>
        <taxon>Rhizobiaceae</taxon>
        <taxon>Sinorhizobium/Ensifer group</taxon>
        <taxon>Sinorhizobium</taxon>
    </lineage>
</organism>
<comment type="subcellular location">
    <subcellularLocation>
        <location evidence="1">Cell envelope</location>
    </subcellularLocation>
</comment>
<dbReference type="InterPro" id="IPR056413">
    <property type="entry name" value="TPR_CcmH_CycH"/>
</dbReference>
<reference evidence="7" key="1">
    <citation type="submission" date="2019-06" db="EMBL/GenBank/DDBJ databases">
        <authorList>
            <person name="Le Quere A."/>
            <person name="Colella S."/>
        </authorList>
    </citation>
    <scope>NUCLEOTIDE SEQUENCE</scope>
    <source>
        <strain evidence="7">EmedicaeMD41</strain>
    </source>
</reference>
<dbReference type="GO" id="GO:0017004">
    <property type="term" value="P:cytochrome complex assembly"/>
    <property type="evidence" value="ECO:0007669"/>
    <property type="project" value="UniProtKB-KW"/>
</dbReference>
<dbReference type="NCBIfam" id="TIGR03142">
    <property type="entry name" value="cytochro_ccmI"/>
    <property type="match status" value="1"/>
</dbReference>
<keyword evidence="4" id="KW-0802">TPR repeat</keyword>
<evidence type="ECO:0000256" key="3">
    <source>
        <dbReference type="ARBA" id="ARBA00022748"/>
    </source>
</evidence>
<proteinExistence type="predicted"/>
<evidence type="ECO:0000256" key="2">
    <source>
        <dbReference type="ARBA" id="ARBA00022737"/>
    </source>
</evidence>
<evidence type="ECO:0000256" key="4">
    <source>
        <dbReference type="ARBA" id="ARBA00022803"/>
    </source>
</evidence>
<feature type="region of interest" description="Disordered" evidence="5">
    <location>
        <begin position="276"/>
        <end position="296"/>
    </location>
</feature>
<dbReference type="InterPro" id="IPR011990">
    <property type="entry name" value="TPR-like_helical_dom_sf"/>
</dbReference>
<dbReference type="AlphaFoldDB" id="A0A508XBI2"/>
<dbReference type="RefSeq" id="WP_018208771.1">
    <property type="nucleotide sequence ID" value="NZ_CABFNB010000161.1"/>
</dbReference>
<dbReference type="EMBL" id="CABFNB010000161">
    <property type="protein sequence ID" value="VTZ65589.1"/>
    <property type="molecule type" value="Genomic_DNA"/>
</dbReference>
<dbReference type="Gene3D" id="1.25.40.10">
    <property type="entry name" value="Tetratricopeptide repeat domain"/>
    <property type="match status" value="2"/>
</dbReference>
<accession>A0A508XBI2</accession>
<gene>
    <name evidence="7" type="primary">cycH</name>
    <name evidence="7" type="ORF">EMEDMD4_90081</name>
</gene>
<name>A0A508XBI2_9HYPH</name>
<dbReference type="InterPro" id="IPR017560">
    <property type="entry name" value="Cyt_c_biogenesis_CcmI"/>
</dbReference>
<feature type="domain" description="Cytochrome c-type biogenesis protein H TPR" evidence="6">
    <location>
        <begin position="146"/>
        <end position="259"/>
    </location>
</feature>
<dbReference type="PANTHER" id="PTHR47870">
    <property type="entry name" value="CYTOCHROME C-TYPE BIOGENESIS PROTEIN CCMH"/>
    <property type="match status" value="1"/>
</dbReference>
<dbReference type="InterPro" id="IPR051263">
    <property type="entry name" value="C-type_cytochrome_biogenesis"/>
</dbReference>
<evidence type="ECO:0000256" key="5">
    <source>
        <dbReference type="SAM" id="MobiDB-lite"/>
    </source>
</evidence>
<keyword evidence="2" id="KW-0677">Repeat</keyword>
<evidence type="ECO:0000259" key="6">
    <source>
        <dbReference type="Pfam" id="PF23914"/>
    </source>
</evidence>
<sequence>MLFWILVAILTAAVAAVLLLPLMRAASPLPSRHSHDIEVYRDQLGELARDRDAGLIGSEEAELARAEIARRMLAASAADQAAAERTPKRLLSNRLSQAFIFLCLPAIGLCLYLTTGSPGVPAQPLAARLADPNGDVNILIAKAENHLALNPEDGAGWDLLAPIYMRHGRLEDAVAAYDRAIRLLGPTPARMGGYAEALVAQGGGLVTSEAQNALRKALALDPNDPRSAFYLALGLKQEGKNAEALSAFRKLAGSSPADAPWLPLVNQHIAELADSPAAVGPTGPAATGPAAPGNPTPGDIAAAKEMNDGDRQSMIRGMVDSLASRLKEDPANLEGWMRLIRSYVVLDQRDRAEEALHEGLIAFPATGVQGKQLLALAQELGLDAGGDTE</sequence>
<keyword evidence="3" id="KW-0201">Cytochrome c-type biogenesis</keyword>
<evidence type="ECO:0000313" key="7">
    <source>
        <dbReference type="EMBL" id="VTZ65589.1"/>
    </source>
</evidence>
<dbReference type="SUPFAM" id="SSF48452">
    <property type="entry name" value="TPR-like"/>
    <property type="match status" value="1"/>
</dbReference>
<protein>
    <submittedName>
        <fullName evidence="7">Cytochrome c-type biogenesis protein CycH</fullName>
    </submittedName>
</protein>
<dbReference type="PANTHER" id="PTHR47870:SF1">
    <property type="entry name" value="CYTOCHROME C-TYPE BIOGENESIS PROTEIN CCMH"/>
    <property type="match status" value="1"/>
</dbReference>
<evidence type="ECO:0000256" key="1">
    <source>
        <dbReference type="ARBA" id="ARBA00004196"/>
    </source>
</evidence>